<keyword evidence="2" id="KW-1185">Reference proteome</keyword>
<sequence>MENRAKYQRELLDRILEFANEKDGRKLPTMLLDIALKRGLKAGILFSPNRNILHLWKLYGDDSDVLFEHARGAQLATRLALECIVEKMPVSFQSQGGSIKQDNQGFSMLVQDEGDEFVIVNVLNQLMLNPSTKGIRQCPGCGCFFLIKKSFDQRACGKVCKQRIYQAGLSKEKKRANRFRRAELYREKKKSSMISRNEQE</sequence>
<reference evidence="1 2" key="1">
    <citation type="submission" date="2016-11" db="EMBL/GenBank/DDBJ databases">
        <authorList>
            <person name="Jaros S."/>
            <person name="Januszkiewicz K."/>
            <person name="Wedrychowicz H."/>
        </authorList>
    </citation>
    <scope>NUCLEOTIDE SEQUENCE [LARGE SCALE GENOMIC DNA]</scope>
    <source>
        <strain evidence="1 2">DSM 9705</strain>
    </source>
</reference>
<dbReference type="EMBL" id="FQXS01000010">
    <property type="protein sequence ID" value="SHH81370.1"/>
    <property type="molecule type" value="Genomic_DNA"/>
</dbReference>
<protein>
    <submittedName>
        <fullName evidence="1">Uncharacterized protein</fullName>
    </submittedName>
</protein>
<gene>
    <name evidence="1" type="ORF">SAMN02745124_02030</name>
</gene>
<dbReference type="AlphaFoldDB" id="A0A1M5W1Q8"/>
<evidence type="ECO:0000313" key="1">
    <source>
        <dbReference type="EMBL" id="SHH81370.1"/>
    </source>
</evidence>
<dbReference type="RefSeq" id="WP_073375739.1">
    <property type="nucleotide sequence ID" value="NZ_FQXS01000010.1"/>
</dbReference>
<evidence type="ECO:0000313" key="2">
    <source>
        <dbReference type="Proteomes" id="UP000184139"/>
    </source>
</evidence>
<dbReference type="Proteomes" id="UP000184139">
    <property type="component" value="Unassembled WGS sequence"/>
</dbReference>
<proteinExistence type="predicted"/>
<dbReference type="STRING" id="1121409.SAMN02745124_02030"/>
<name>A0A1M5W1Q8_9BACT</name>
<accession>A0A1M5W1Q8</accession>
<organism evidence="1 2">
    <name type="scientific">Desulfofustis glycolicus DSM 9705</name>
    <dbReference type="NCBI Taxonomy" id="1121409"/>
    <lineage>
        <taxon>Bacteria</taxon>
        <taxon>Pseudomonadati</taxon>
        <taxon>Thermodesulfobacteriota</taxon>
        <taxon>Desulfobulbia</taxon>
        <taxon>Desulfobulbales</taxon>
        <taxon>Desulfocapsaceae</taxon>
        <taxon>Desulfofustis</taxon>
    </lineage>
</organism>